<dbReference type="VEuPathDB" id="VectorBase:RSAN_037783"/>
<gene>
    <name evidence="1" type="ORF">HPB52_003121</name>
</gene>
<reference evidence="1" key="2">
    <citation type="submission" date="2021-09" db="EMBL/GenBank/DDBJ databases">
        <authorList>
            <person name="Jia N."/>
            <person name="Wang J."/>
            <person name="Shi W."/>
            <person name="Du L."/>
            <person name="Sun Y."/>
            <person name="Zhan W."/>
            <person name="Jiang J."/>
            <person name="Wang Q."/>
            <person name="Zhang B."/>
            <person name="Ji P."/>
            <person name="Sakyi L.B."/>
            <person name="Cui X."/>
            <person name="Yuan T."/>
            <person name="Jiang B."/>
            <person name="Yang W."/>
            <person name="Lam T.T.-Y."/>
            <person name="Chang Q."/>
            <person name="Ding S."/>
            <person name="Wang X."/>
            <person name="Zhu J."/>
            <person name="Ruan X."/>
            <person name="Zhao L."/>
            <person name="Wei J."/>
            <person name="Que T."/>
            <person name="Du C."/>
            <person name="Cheng J."/>
            <person name="Dai P."/>
            <person name="Han X."/>
            <person name="Huang E."/>
            <person name="Gao Y."/>
            <person name="Liu J."/>
            <person name="Shao H."/>
            <person name="Ye R."/>
            <person name="Li L."/>
            <person name="Wei W."/>
            <person name="Wang X."/>
            <person name="Wang C."/>
            <person name="Huo Q."/>
            <person name="Li W."/>
            <person name="Guo W."/>
            <person name="Chen H."/>
            <person name="Chen S."/>
            <person name="Zhou L."/>
            <person name="Zhou L."/>
            <person name="Ni X."/>
            <person name="Tian J."/>
            <person name="Zhou Y."/>
            <person name="Sheng Y."/>
            <person name="Liu T."/>
            <person name="Pan Y."/>
            <person name="Xia L."/>
            <person name="Li J."/>
            <person name="Zhao F."/>
            <person name="Cao W."/>
        </authorList>
    </citation>
    <scope>NUCLEOTIDE SEQUENCE</scope>
    <source>
        <strain evidence="1">Rsan-2018</strain>
        <tissue evidence="1">Larvae</tissue>
    </source>
</reference>
<dbReference type="EMBL" id="JABSTV010001251">
    <property type="protein sequence ID" value="KAH7950913.1"/>
    <property type="molecule type" value="Genomic_DNA"/>
</dbReference>
<protein>
    <submittedName>
        <fullName evidence="1">Uncharacterized protein</fullName>
    </submittedName>
</protein>
<evidence type="ECO:0000313" key="1">
    <source>
        <dbReference type="EMBL" id="KAH7950913.1"/>
    </source>
</evidence>
<dbReference type="AlphaFoldDB" id="A0A9D4PQC0"/>
<keyword evidence="2" id="KW-1185">Reference proteome</keyword>
<proteinExistence type="predicted"/>
<dbReference type="Proteomes" id="UP000821837">
    <property type="component" value="Chromosome 5"/>
</dbReference>
<name>A0A9D4PQC0_RHISA</name>
<comment type="caution">
    <text evidence="1">The sequence shown here is derived from an EMBL/GenBank/DDBJ whole genome shotgun (WGS) entry which is preliminary data.</text>
</comment>
<dbReference type="VEuPathDB" id="VectorBase:RSAN_025975"/>
<reference evidence="1" key="1">
    <citation type="journal article" date="2020" name="Cell">
        <title>Large-Scale Comparative Analyses of Tick Genomes Elucidate Their Genetic Diversity and Vector Capacities.</title>
        <authorList>
            <consortium name="Tick Genome and Microbiome Consortium (TIGMIC)"/>
            <person name="Jia N."/>
            <person name="Wang J."/>
            <person name="Shi W."/>
            <person name="Du L."/>
            <person name="Sun Y."/>
            <person name="Zhan W."/>
            <person name="Jiang J.F."/>
            <person name="Wang Q."/>
            <person name="Zhang B."/>
            <person name="Ji P."/>
            <person name="Bell-Sakyi L."/>
            <person name="Cui X.M."/>
            <person name="Yuan T.T."/>
            <person name="Jiang B.G."/>
            <person name="Yang W.F."/>
            <person name="Lam T.T."/>
            <person name="Chang Q.C."/>
            <person name="Ding S.J."/>
            <person name="Wang X.J."/>
            <person name="Zhu J.G."/>
            <person name="Ruan X.D."/>
            <person name="Zhao L."/>
            <person name="Wei J.T."/>
            <person name="Ye R.Z."/>
            <person name="Que T.C."/>
            <person name="Du C.H."/>
            <person name="Zhou Y.H."/>
            <person name="Cheng J.X."/>
            <person name="Dai P.F."/>
            <person name="Guo W.B."/>
            <person name="Han X.H."/>
            <person name="Huang E.J."/>
            <person name="Li L.F."/>
            <person name="Wei W."/>
            <person name="Gao Y.C."/>
            <person name="Liu J.Z."/>
            <person name="Shao H.Z."/>
            <person name="Wang X."/>
            <person name="Wang C.C."/>
            <person name="Yang T.C."/>
            <person name="Huo Q.B."/>
            <person name="Li W."/>
            <person name="Chen H.Y."/>
            <person name="Chen S.E."/>
            <person name="Zhou L.G."/>
            <person name="Ni X.B."/>
            <person name="Tian J.H."/>
            <person name="Sheng Y."/>
            <person name="Liu T."/>
            <person name="Pan Y.S."/>
            <person name="Xia L.Y."/>
            <person name="Li J."/>
            <person name="Zhao F."/>
            <person name="Cao W.C."/>
        </authorList>
    </citation>
    <scope>NUCLEOTIDE SEQUENCE</scope>
    <source>
        <strain evidence="1">Rsan-2018</strain>
    </source>
</reference>
<sequence>MKLITSILQTAEESTRGYRASVTPTLTLLTDELQASVPNAAQLESHVDYLIQKNAELVNLNNDIFDATDDVTYEEELEAAEDCDRKVCYAVSPVPIEDIKKTYLQMLIRPEESDVLRFLRIDRLPSDADPSPTVVTWRMTRVPFGESSSPF</sequence>
<organism evidence="1 2">
    <name type="scientific">Rhipicephalus sanguineus</name>
    <name type="common">Brown dog tick</name>
    <name type="synonym">Ixodes sanguineus</name>
    <dbReference type="NCBI Taxonomy" id="34632"/>
    <lineage>
        <taxon>Eukaryota</taxon>
        <taxon>Metazoa</taxon>
        <taxon>Ecdysozoa</taxon>
        <taxon>Arthropoda</taxon>
        <taxon>Chelicerata</taxon>
        <taxon>Arachnida</taxon>
        <taxon>Acari</taxon>
        <taxon>Parasitiformes</taxon>
        <taxon>Ixodida</taxon>
        <taxon>Ixodoidea</taxon>
        <taxon>Ixodidae</taxon>
        <taxon>Rhipicephalinae</taxon>
        <taxon>Rhipicephalus</taxon>
        <taxon>Rhipicephalus</taxon>
    </lineage>
</organism>
<evidence type="ECO:0000313" key="2">
    <source>
        <dbReference type="Proteomes" id="UP000821837"/>
    </source>
</evidence>
<accession>A0A9D4PQC0</accession>